<evidence type="ECO:0000256" key="6">
    <source>
        <dbReference type="ARBA" id="ARBA00022723"/>
    </source>
</evidence>
<dbReference type="AlphaFoldDB" id="A0A8H3U0Q0"/>
<feature type="compositionally biased region" description="Polar residues" evidence="10">
    <location>
        <begin position="490"/>
        <end position="511"/>
    </location>
</feature>
<keyword evidence="5" id="KW-0288">FMN</keyword>
<dbReference type="InterPro" id="IPR050607">
    <property type="entry name" value="NOS"/>
</dbReference>
<keyword evidence="5" id="KW-0285">Flavoprotein</keyword>
<dbReference type="InterPro" id="IPR004030">
    <property type="entry name" value="NOS_N"/>
</dbReference>
<keyword evidence="4" id="KW-0349">Heme</keyword>
<evidence type="ECO:0000256" key="8">
    <source>
        <dbReference type="ARBA" id="ARBA00023002"/>
    </source>
</evidence>
<name>A0A8H3U0Q0_9AGAR</name>
<keyword evidence="13" id="KW-1185">Reference proteome</keyword>
<dbReference type="Gene3D" id="3.90.440.10">
    <property type="entry name" value="Nitric Oxide Synthase,Heme Domain,Chain A domain 2"/>
    <property type="match status" value="1"/>
</dbReference>
<evidence type="ECO:0000256" key="2">
    <source>
        <dbReference type="ARBA" id="ARBA00006267"/>
    </source>
</evidence>
<dbReference type="InterPro" id="IPR036119">
    <property type="entry name" value="NOS_N_sf"/>
</dbReference>
<organism evidence="12 13">
    <name type="scientific">Collybia sordida</name>
    <dbReference type="NCBI Taxonomy" id="123925"/>
    <lineage>
        <taxon>Eukaryota</taxon>
        <taxon>Fungi</taxon>
        <taxon>Dikarya</taxon>
        <taxon>Basidiomycota</taxon>
        <taxon>Agaricomycotina</taxon>
        <taxon>Agaricomycetes</taxon>
        <taxon>Agaricomycetidae</taxon>
        <taxon>Agaricales</taxon>
        <taxon>Tricholomatineae</taxon>
        <taxon>Clitocybaceae</taxon>
        <taxon>Collybia</taxon>
    </lineage>
</organism>
<evidence type="ECO:0000256" key="3">
    <source>
        <dbReference type="ARBA" id="ARBA00012989"/>
    </source>
</evidence>
<feature type="domain" description="Nitric oxide synthase (NOS)" evidence="11">
    <location>
        <begin position="99"/>
        <end position="442"/>
    </location>
</feature>
<dbReference type="Proteomes" id="UP000662569">
    <property type="component" value="Unassembled WGS sequence"/>
</dbReference>
<reference evidence="12 13" key="1">
    <citation type="journal article" date="2019" name="Sci. Rep.">
        <title>Genome sequence analysis of the fairy ring-forming fungus Lepista sordida and gene candidates for interaction with plants.</title>
        <authorList>
            <person name="Takano T."/>
            <person name="Yamamoto N."/>
            <person name="Suzuki T."/>
            <person name="Dohra H."/>
            <person name="Choi J.H."/>
            <person name="Terashima Y."/>
            <person name="Yokoyama K."/>
            <person name="Kawagishi H."/>
            <person name="Yano K."/>
        </authorList>
    </citation>
    <scope>NUCLEOTIDE SEQUENCE [LARGE SCALE GENOMIC DNA]</scope>
    <source>
        <strain evidence="12 13">NBRC 112841</strain>
    </source>
</reference>
<dbReference type="EC" id="1.14.13.39" evidence="3"/>
<dbReference type="InterPro" id="IPR044943">
    <property type="entry name" value="NOS_dom_1"/>
</dbReference>
<gene>
    <name evidence="12" type="primary">nos5</name>
    <name evidence="12" type="ORF">LSOR_050</name>
</gene>
<evidence type="ECO:0000256" key="5">
    <source>
        <dbReference type="ARBA" id="ARBA00022643"/>
    </source>
</evidence>
<feature type="region of interest" description="Disordered" evidence="10">
    <location>
        <begin position="463"/>
        <end position="529"/>
    </location>
</feature>
<dbReference type="Pfam" id="PF02898">
    <property type="entry name" value="NO_synthase"/>
    <property type="match status" value="1"/>
</dbReference>
<sequence>MAHNSKCPVIASDYKLIKENHGNLASTGCTREFCQSGRLLHTDEPRVGENRAIEVVEKETEDFLRQLHKDKFFPSEEAFQDRLRRALYEIRSTSAEGVIRETGKTGTVGGVWMQTPQELEFGLQRAWRNARKCIMRSHCEDLRLCDLRGIKSSELMAVELIKAVNVAYNGGNIVPTVFVFPPRNANQRGPMIWNDQILTFAAYENEDGSILGDPKNIQFTKDLIEFGWVPPVPAARTRFDVLPLVVMAEGDKPVLIDIPPNLRRLVKIRHPKYEAAFWKLDLKWVAFPALSRLGFDIGGVQYTATPFIGWFMDAEIGVRNLGDSFRYNVLPDVVKELRLDEGALAEVDAFEDLPEYQQLAMLNRAQIELNYAVHASFLRDRISMSDSLTASLKWTKYDDEFEKKNGYRLPADPYWVAPPQGSIIPLWHRGGAPNYQPKPMIARHVQDPAKAWKREKDAWHAAIVPRPIPPKPKAAPQPVPQPKKEPKVESLSSSWENLTNVTANHPRSPSVASERGRRLAGTRSGSVIRKELSRRSSGNLITRGEPDRQAELPADIRMAWSTVYIPTLRAYAGTLRGSNPFVIEDPVTLISTVFKHVYPKSFDALKGEIAPKHTIYELSMANLNAWHSGFRTASSKAVEALFANKDEYPTQDDIATYIASIIHASNPIFFWREYSETRKSGKYEDPLVLETFGNAHLKSIASVNQDWFPSKTPYAALALTLASLERAYFVWNQGYFDKELSQTIGFTDDFYGREATSYMKAALLLPENKWQAIHRGASQIVGSLNGFVKVGHGDDEEYDPRAVVEDSDGDD</sequence>
<dbReference type="GO" id="GO:0005516">
    <property type="term" value="F:calmodulin binding"/>
    <property type="evidence" value="ECO:0007669"/>
    <property type="project" value="UniProtKB-KW"/>
</dbReference>
<evidence type="ECO:0000259" key="11">
    <source>
        <dbReference type="Pfam" id="PF02898"/>
    </source>
</evidence>
<protein>
    <recommendedName>
        <fullName evidence="3">nitric-oxide synthase (NADPH)</fullName>
        <ecNumber evidence="3">1.14.13.39</ecNumber>
    </recommendedName>
</protein>
<evidence type="ECO:0000256" key="10">
    <source>
        <dbReference type="SAM" id="MobiDB-lite"/>
    </source>
</evidence>
<keyword evidence="9" id="KW-0408">Iron</keyword>
<evidence type="ECO:0000256" key="7">
    <source>
        <dbReference type="ARBA" id="ARBA00022860"/>
    </source>
</evidence>
<comment type="cofactor">
    <cofactor evidence="1">
        <name>FMN</name>
        <dbReference type="ChEBI" id="CHEBI:58210"/>
    </cofactor>
</comment>
<evidence type="ECO:0000256" key="1">
    <source>
        <dbReference type="ARBA" id="ARBA00001917"/>
    </source>
</evidence>
<dbReference type="PANTHER" id="PTHR43410">
    <property type="entry name" value="NITRIC OXIDE SYNTHASE OXYGENASE"/>
    <property type="match status" value="1"/>
</dbReference>
<dbReference type="GO" id="GO:0046872">
    <property type="term" value="F:metal ion binding"/>
    <property type="evidence" value="ECO:0007669"/>
    <property type="project" value="UniProtKB-KW"/>
</dbReference>
<dbReference type="GO" id="GO:0004517">
    <property type="term" value="F:nitric-oxide synthase activity"/>
    <property type="evidence" value="ECO:0007669"/>
    <property type="project" value="UniProtKB-EC"/>
</dbReference>
<comment type="caution">
    <text evidence="12">The sequence shown here is derived from an EMBL/GenBank/DDBJ whole genome shotgun (WGS) entry which is preliminary data.</text>
</comment>
<dbReference type="Gene3D" id="3.90.340.10">
    <property type="entry name" value="Nitric Oxide Synthase, Chain A, domain 1"/>
    <property type="match status" value="1"/>
</dbReference>
<evidence type="ECO:0000313" key="12">
    <source>
        <dbReference type="EMBL" id="GHP15260.1"/>
    </source>
</evidence>
<accession>A0A8H3U0Q0</accession>
<evidence type="ECO:0000256" key="4">
    <source>
        <dbReference type="ARBA" id="ARBA00022617"/>
    </source>
</evidence>
<evidence type="ECO:0000313" key="13">
    <source>
        <dbReference type="Proteomes" id="UP000662569"/>
    </source>
</evidence>
<dbReference type="EMBL" id="BIMQ01000018">
    <property type="protein sequence ID" value="GHP15260.1"/>
    <property type="molecule type" value="Genomic_DNA"/>
</dbReference>
<dbReference type="GO" id="GO:0006809">
    <property type="term" value="P:nitric oxide biosynthetic process"/>
    <property type="evidence" value="ECO:0007669"/>
    <property type="project" value="InterPro"/>
</dbReference>
<proteinExistence type="inferred from homology"/>
<keyword evidence="6" id="KW-0479">Metal-binding</keyword>
<keyword evidence="8" id="KW-0560">Oxidoreductase</keyword>
<feature type="compositionally biased region" description="Pro residues" evidence="10">
    <location>
        <begin position="466"/>
        <end position="481"/>
    </location>
</feature>
<dbReference type="Gene3D" id="3.90.1230.10">
    <property type="entry name" value="Nitric Oxide Synthase, Chain A, domain 3"/>
    <property type="match status" value="1"/>
</dbReference>
<dbReference type="SUPFAM" id="SSF56512">
    <property type="entry name" value="Nitric oxide (NO) synthase oxygenase domain"/>
    <property type="match status" value="1"/>
</dbReference>
<dbReference type="PANTHER" id="PTHR43410:SF1">
    <property type="entry name" value="NITRIC OXIDE SYNTHASE"/>
    <property type="match status" value="1"/>
</dbReference>
<comment type="similarity">
    <text evidence="2">Belongs to the NOS family.</text>
</comment>
<keyword evidence="7" id="KW-0112">Calmodulin-binding</keyword>
<dbReference type="InterPro" id="IPR044944">
    <property type="entry name" value="NOS_dom_3"/>
</dbReference>
<dbReference type="InterPro" id="IPR044940">
    <property type="entry name" value="NOS_dom_2"/>
</dbReference>
<evidence type="ECO:0000256" key="9">
    <source>
        <dbReference type="ARBA" id="ARBA00023004"/>
    </source>
</evidence>